<dbReference type="Proteomes" id="UP000251075">
    <property type="component" value="Unassembled WGS sequence"/>
</dbReference>
<keyword evidence="10 13" id="KW-0472">Membrane</keyword>
<dbReference type="Pfam" id="PF03062">
    <property type="entry name" value="MBOAT"/>
    <property type="match status" value="1"/>
</dbReference>
<dbReference type="GO" id="GO:0042121">
    <property type="term" value="P:alginic acid biosynthetic process"/>
    <property type="evidence" value="ECO:0007669"/>
    <property type="project" value="UniProtKB-KW"/>
</dbReference>
<dbReference type="PIRSF" id="PIRSF016636">
    <property type="entry name" value="AlgI_DltB"/>
    <property type="match status" value="1"/>
</dbReference>
<evidence type="ECO:0000256" key="6">
    <source>
        <dbReference type="ARBA" id="ARBA00022679"/>
    </source>
</evidence>
<evidence type="ECO:0000256" key="4">
    <source>
        <dbReference type="ARBA" id="ARBA00016084"/>
    </source>
</evidence>
<feature type="transmembrane region" description="Helical" evidence="14">
    <location>
        <begin position="145"/>
        <end position="165"/>
    </location>
</feature>
<dbReference type="GO" id="GO:0005886">
    <property type="term" value="C:plasma membrane"/>
    <property type="evidence" value="ECO:0007669"/>
    <property type="project" value="UniProtKB-SubCell"/>
</dbReference>
<comment type="similarity">
    <text evidence="3 13">Belongs to the membrane-bound acyltransferase family.</text>
</comment>
<comment type="caution">
    <text evidence="15">The sequence shown here is derived from an EMBL/GenBank/DDBJ whole genome shotgun (WGS) entry which is preliminary data.</text>
</comment>
<keyword evidence="5 13" id="KW-1003">Cell membrane</keyword>
<name>A0A364P2P3_9PROT</name>
<dbReference type="EMBL" id="PGTO01000001">
    <property type="protein sequence ID" value="RAU23581.1"/>
    <property type="molecule type" value="Genomic_DNA"/>
</dbReference>
<dbReference type="InterPro" id="IPR028362">
    <property type="entry name" value="AlgI"/>
</dbReference>
<evidence type="ECO:0000256" key="1">
    <source>
        <dbReference type="ARBA" id="ARBA00004651"/>
    </source>
</evidence>
<feature type="transmembrane region" description="Helical" evidence="14">
    <location>
        <begin position="53"/>
        <end position="70"/>
    </location>
</feature>
<feature type="transmembrane region" description="Helical" evidence="14">
    <location>
        <begin position="460"/>
        <end position="480"/>
    </location>
</feature>
<evidence type="ECO:0000256" key="2">
    <source>
        <dbReference type="ARBA" id="ARBA00005182"/>
    </source>
</evidence>
<evidence type="ECO:0000313" key="15">
    <source>
        <dbReference type="EMBL" id="RAU23581.1"/>
    </source>
</evidence>
<sequence length="492" mass="54510">MIFSSLEFLFGFLPLTLAVSWLAIRVGGQKALLVWLVAASIGFYGRWHLPDLLVLGASVAVNFGIGQVLYRRAARPLLVLGIAFNLILLGYFKYAGFLAETVNAVLGTHYGSDKLALPLAISFITFQKIAYLIDVFHRRTSDRSLLSYLFFASFFPQLIAGPIVHHREIVPQLRSGRFGHLTRDGLSRGAAMFSMGLYKKVMLADGMATFADAVFNASAAPTLVDAWGGALAYAFQIYFDFSGYTDMALGLGLMFGLRLPVNFNSPYKATSIIDFWRRWHITLSHFLRDCLYIPLGGNRHGVLRRHVSLMVTMLLGGLWHGAGWTFVAWGGLHGGYLVVNHLWRGLRGERRPGVIGRWAGRVLTLAAVVVAWVFFRADSFGRAWEILGGMAGANGWAPQADVALLDSTAYVWEAVLLGVVWLLPNTQEWLTFRRPLSSEPAHPPLTPTGWGKPLWRWRGWIAPPLLASALGIVVVVLLATSGRNQPFIYMIF</sequence>
<keyword evidence="8" id="KW-0016">Alginate biosynthesis</keyword>
<keyword evidence="16" id="KW-1185">Reference proteome</keyword>
<comment type="pathway">
    <text evidence="2">Glycan biosynthesis; alginate biosynthesis.</text>
</comment>
<evidence type="ECO:0000256" key="14">
    <source>
        <dbReference type="SAM" id="Phobius"/>
    </source>
</evidence>
<dbReference type="AlphaFoldDB" id="A0A364P2P3"/>
<dbReference type="PANTHER" id="PTHR13285:SF23">
    <property type="entry name" value="TEICHOIC ACID D-ALANYLTRANSFERASE"/>
    <property type="match status" value="1"/>
</dbReference>
<organism evidence="15 16">
    <name type="scientific">Paramagnetospirillum kuznetsovii</name>
    <dbReference type="NCBI Taxonomy" id="2053833"/>
    <lineage>
        <taxon>Bacteria</taxon>
        <taxon>Pseudomonadati</taxon>
        <taxon>Pseudomonadota</taxon>
        <taxon>Alphaproteobacteria</taxon>
        <taxon>Rhodospirillales</taxon>
        <taxon>Magnetospirillaceae</taxon>
        <taxon>Paramagnetospirillum</taxon>
    </lineage>
</organism>
<evidence type="ECO:0000256" key="8">
    <source>
        <dbReference type="ARBA" id="ARBA00022841"/>
    </source>
</evidence>
<evidence type="ECO:0000256" key="9">
    <source>
        <dbReference type="ARBA" id="ARBA00022989"/>
    </source>
</evidence>
<proteinExistence type="inferred from homology"/>
<protein>
    <recommendedName>
        <fullName evidence="4">Probable alginate O-acetylase AlgI</fullName>
    </recommendedName>
    <alternativeName>
        <fullName evidence="12">Alginate biosynthesis protein AlgI</fullName>
    </alternativeName>
</protein>
<evidence type="ECO:0000256" key="3">
    <source>
        <dbReference type="ARBA" id="ARBA00010323"/>
    </source>
</evidence>
<keyword evidence="7 14" id="KW-0812">Transmembrane</keyword>
<evidence type="ECO:0000256" key="7">
    <source>
        <dbReference type="ARBA" id="ARBA00022692"/>
    </source>
</evidence>
<evidence type="ECO:0000256" key="12">
    <source>
        <dbReference type="ARBA" id="ARBA00031030"/>
    </source>
</evidence>
<evidence type="ECO:0000256" key="13">
    <source>
        <dbReference type="PIRNR" id="PIRNR016636"/>
    </source>
</evidence>
<dbReference type="PIRSF" id="PIRSF500217">
    <property type="entry name" value="AlgI"/>
    <property type="match status" value="1"/>
</dbReference>
<keyword evidence="9 14" id="KW-1133">Transmembrane helix</keyword>
<reference evidence="15 16" key="1">
    <citation type="submission" date="2017-11" db="EMBL/GenBank/DDBJ databases">
        <title>Draft genome sequence of magnetotactic bacterium Magnetospirillum kuznetsovii LBB-42.</title>
        <authorList>
            <person name="Grouzdev D.S."/>
            <person name="Rysina M.S."/>
            <person name="Baslerov R.V."/>
            <person name="Koziaeva V."/>
        </authorList>
    </citation>
    <scope>NUCLEOTIDE SEQUENCE [LARGE SCALE GENOMIC DNA]</scope>
    <source>
        <strain evidence="15 16">LBB-42</strain>
    </source>
</reference>
<dbReference type="GO" id="GO:0016746">
    <property type="term" value="F:acyltransferase activity"/>
    <property type="evidence" value="ECO:0007669"/>
    <property type="project" value="UniProtKB-KW"/>
</dbReference>
<feature type="transmembrane region" description="Helical" evidence="14">
    <location>
        <begin position="31"/>
        <end position="47"/>
    </location>
</feature>
<accession>A0A364P2P3</accession>
<evidence type="ECO:0000313" key="16">
    <source>
        <dbReference type="Proteomes" id="UP000251075"/>
    </source>
</evidence>
<feature type="transmembrane region" description="Helical" evidence="14">
    <location>
        <begin position="326"/>
        <end position="346"/>
    </location>
</feature>
<feature type="transmembrane region" description="Helical" evidence="14">
    <location>
        <begin position="115"/>
        <end position="133"/>
    </location>
</feature>
<dbReference type="RefSeq" id="WP_112141812.1">
    <property type="nucleotide sequence ID" value="NZ_PGTO01000001.1"/>
</dbReference>
<dbReference type="OrthoDB" id="139172at2"/>
<feature type="transmembrane region" description="Helical" evidence="14">
    <location>
        <begin position="77"/>
        <end position="95"/>
    </location>
</feature>
<dbReference type="InterPro" id="IPR004299">
    <property type="entry name" value="MBOAT_fam"/>
</dbReference>
<dbReference type="InterPro" id="IPR024194">
    <property type="entry name" value="Ac/AlaTfrase_AlgI/DltB"/>
</dbReference>
<evidence type="ECO:0000256" key="11">
    <source>
        <dbReference type="ARBA" id="ARBA00023315"/>
    </source>
</evidence>
<evidence type="ECO:0000256" key="5">
    <source>
        <dbReference type="ARBA" id="ARBA00022475"/>
    </source>
</evidence>
<feature type="transmembrane region" description="Helical" evidence="14">
    <location>
        <begin position="6"/>
        <end position="24"/>
    </location>
</feature>
<dbReference type="PANTHER" id="PTHR13285">
    <property type="entry name" value="ACYLTRANSFERASE"/>
    <property type="match status" value="1"/>
</dbReference>
<keyword evidence="11 13" id="KW-0012">Acyltransferase</keyword>
<evidence type="ECO:0000256" key="10">
    <source>
        <dbReference type="ARBA" id="ARBA00023136"/>
    </source>
</evidence>
<keyword evidence="6 13" id="KW-0808">Transferase</keyword>
<gene>
    <name evidence="15" type="ORF">CU669_00285</name>
</gene>
<comment type="subcellular location">
    <subcellularLocation>
        <location evidence="1">Cell membrane</location>
        <topology evidence="1">Multi-pass membrane protein</topology>
    </subcellularLocation>
</comment>
<dbReference type="InterPro" id="IPR051085">
    <property type="entry name" value="MB_O-acyltransferase"/>
</dbReference>
<feature type="transmembrane region" description="Helical" evidence="14">
    <location>
        <begin position="358"/>
        <end position="375"/>
    </location>
</feature>